<keyword evidence="5" id="KW-1003">Cell membrane</keyword>
<feature type="domain" description="AAA" evidence="19">
    <location>
        <begin position="608"/>
        <end position="718"/>
    </location>
</feature>
<dbReference type="Gene3D" id="3.40.50.300">
    <property type="entry name" value="P-loop containing nucleotide triphosphate hydrolases"/>
    <property type="match status" value="1"/>
</dbReference>
<evidence type="ECO:0000256" key="16">
    <source>
        <dbReference type="SAM" id="Coils"/>
    </source>
</evidence>
<evidence type="ECO:0000256" key="12">
    <source>
        <dbReference type="ARBA" id="ARBA00022989"/>
    </source>
</evidence>
<dbReference type="InterPro" id="IPR050445">
    <property type="entry name" value="Bact_polysacc_biosynth/exp"/>
</dbReference>
<evidence type="ECO:0000256" key="1">
    <source>
        <dbReference type="ARBA" id="ARBA00004429"/>
    </source>
</evidence>
<evidence type="ECO:0000256" key="11">
    <source>
        <dbReference type="ARBA" id="ARBA00022840"/>
    </source>
</evidence>
<evidence type="ECO:0000256" key="6">
    <source>
        <dbReference type="ARBA" id="ARBA00022519"/>
    </source>
</evidence>
<dbReference type="AlphaFoldDB" id="A0A514CLY9"/>
<evidence type="ECO:0000256" key="9">
    <source>
        <dbReference type="ARBA" id="ARBA00022741"/>
    </source>
</evidence>
<dbReference type="InterPro" id="IPR025669">
    <property type="entry name" value="AAA_dom"/>
</dbReference>
<evidence type="ECO:0000259" key="18">
    <source>
        <dbReference type="Pfam" id="PF02706"/>
    </source>
</evidence>
<accession>A0A514CLY9</accession>
<dbReference type="RefSeq" id="WP_141616031.1">
    <property type="nucleotide sequence ID" value="NZ_CP041253.1"/>
</dbReference>
<evidence type="ECO:0000259" key="20">
    <source>
        <dbReference type="Pfam" id="PF13807"/>
    </source>
</evidence>
<comment type="catalytic activity">
    <reaction evidence="15">
        <text>L-tyrosyl-[protein] + ATP = O-phospho-L-tyrosyl-[protein] + ADP + H(+)</text>
        <dbReference type="Rhea" id="RHEA:10596"/>
        <dbReference type="Rhea" id="RHEA-COMP:10136"/>
        <dbReference type="Rhea" id="RHEA-COMP:20101"/>
        <dbReference type="ChEBI" id="CHEBI:15378"/>
        <dbReference type="ChEBI" id="CHEBI:30616"/>
        <dbReference type="ChEBI" id="CHEBI:46858"/>
        <dbReference type="ChEBI" id="CHEBI:61978"/>
        <dbReference type="ChEBI" id="CHEBI:456216"/>
        <dbReference type="EC" id="2.7.10.2"/>
    </reaction>
</comment>
<feature type="coiled-coil region" evidence="16">
    <location>
        <begin position="427"/>
        <end position="454"/>
    </location>
</feature>
<dbReference type="Pfam" id="PF13614">
    <property type="entry name" value="AAA_31"/>
    <property type="match status" value="1"/>
</dbReference>
<dbReference type="Proteomes" id="UP000316614">
    <property type="component" value="Chromosome"/>
</dbReference>
<dbReference type="InterPro" id="IPR005702">
    <property type="entry name" value="Wzc-like_C"/>
</dbReference>
<dbReference type="PANTHER" id="PTHR32309:SF13">
    <property type="entry name" value="FERRIC ENTEROBACTIN TRANSPORT PROTEIN FEPE"/>
    <property type="match status" value="1"/>
</dbReference>
<keyword evidence="8 17" id="KW-0812">Transmembrane</keyword>
<dbReference type="GO" id="GO:0004715">
    <property type="term" value="F:non-membrane spanning protein tyrosine kinase activity"/>
    <property type="evidence" value="ECO:0007669"/>
    <property type="project" value="UniProtKB-EC"/>
</dbReference>
<keyword evidence="10 21" id="KW-0418">Kinase</keyword>
<feature type="transmembrane region" description="Helical" evidence="17">
    <location>
        <begin position="32"/>
        <end position="50"/>
    </location>
</feature>
<feature type="domain" description="Tyrosine-protein kinase G-rich" evidence="20">
    <location>
        <begin position="453"/>
        <end position="534"/>
    </location>
</feature>
<dbReference type="SUPFAM" id="SSF52540">
    <property type="entry name" value="P-loop containing nucleoside triphosphate hydrolases"/>
    <property type="match status" value="1"/>
</dbReference>
<keyword evidence="11" id="KW-0067">ATP-binding</keyword>
<keyword evidence="22" id="KW-1185">Reference proteome</keyword>
<gene>
    <name evidence="21" type="ORF">FKX85_17885</name>
</gene>
<evidence type="ECO:0000256" key="13">
    <source>
        <dbReference type="ARBA" id="ARBA00023136"/>
    </source>
</evidence>
<dbReference type="InterPro" id="IPR032807">
    <property type="entry name" value="GNVR"/>
</dbReference>
<evidence type="ECO:0000256" key="5">
    <source>
        <dbReference type="ARBA" id="ARBA00022475"/>
    </source>
</evidence>
<dbReference type="EC" id="2.7.10.2" evidence="4"/>
<evidence type="ECO:0000256" key="7">
    <source>
        <dbReference type="ARBA" id="ARBA00022679"/>
    </source>
</evidence>
<dbReference type="KEGG" id="echi:FKX85_17885"/>
<evidence type="ECO:0000256" key="10">
    <source>
        <dbReference type="ARBA" id="ARBA00022777"/>
    </source>
</evidence>
<organism evidence="21 22">
    <name type="scientific">Echinicola soli</name>
    <dbReference type="NCBI Taxonomy" id="2591634"/>
    <lineage>
        <taxon>Bacteria</taxon>
        <taxon>Pseudomonadati</taxon>
        <taxon>Bacteroidota</taxon>
        <taxon>Cytophagia</taxon>
        <taxon>Cytophagales</taxon>
        <taxon>Cyclobacteriaceae</taxon>
        <taxon>Echinicola</taxon>
    </lineage>
</organism>
<comment type="subcellular location">
    <subcellularLocation>
        <location evidence="1">Cell inner membrane</location>
        <topology evidence="1">Multi-pass membrane protein</topology>
    </subcellularLocation>
</comment>
<dbReference type="OrthoDB" id="9794577at2"/>
<evidence type="ECO:0000256" key="15">
    <source>
        <dbReference type="ARBA" id="ARBA00051245"/>
    </source>
</evidence>
<dbReference type="InterPro" id="IPR027417">
    <property type="entry name" value="P-loop_NTPase"/>
</dbReference>
<dbReference type="CDD" id="cd05387">
    <property type="entry name" value="BY-kinase"/>
    <property type="match status" value="1"/>
</dbReference>
<dbReference type="Pfam" id="PF02706">
    <property type="entry name" value="Wzz"/>
    <property type="match status" value="1"/>
</dbReference>
<reference evidence="21 22" key="1">
    <citation type="submission" date="2019-06" db="EMBL/GenBank/DDBJ databases">
        <title>Echinicola alkalisoli sp. nov. isolated from saline soil.</title>
        <authorList>
            <person name="Sun J.-Q."/>
            <person name="Xu L."/>
        </authorList>
    </citation>
    <scope>NUCLEOTIDE SEQUENCE [LARGE SCALE GENOMIC DNA]</scope>
    <source>
        <strain evidence="21 22">LN3S3</strain>
    </source>
</reference>
<evidence type="ECO:0000256" key="4">
    <source>
        <dbReference type="ARBA" id="ARBA00011903"/>
    </source>
</evidence>
<comment type="similarity">
    <text evidence="3">Belongs to the etk/wzc family.</text>
</comment>
<name>A0A514CLY9_9BACT</name>
<dbReference type="PANTHER" id="PTHR32309">
    <property type="entry name" value="TYROSINE-PROTEIN KINASE"/>
    <property type="match status" value="1"/>
</dbReference>
<dbReference type="Pfam" id="PF13807">
    <property type="entry name" value="GNVR"/>
    <property type="match status" value="1"/>
</dbReference>
<keyword evidence="14" id="KW-0829">Tyrosine-protein kinase</keyword>
<dbReference type="GO" id="GO:0005886">
    <property type="term" value="C:plasma membrane"/>
    <property type="evidence" value="ECO:0007669"/>
    <property type="project" value="UniProtKB-SubCell"/>
</dbReference>
<keyword evidence="16" id="KW-0175">Coiled coil</keyword>
<evidence type="ECO:0000313" key="22">
    <source>
        <dbReference type="Proteomes" id="UP000316614"/>
    </source>
</evidence>
<keyword evidence="12 17" id="KW-1133">Transmembrane helix</keyword>
<comment type="similarity">
    <text evidence="2">Belongs to the CpsD/CapB family.</text>
</comment>
<keyword evidence="9" id="KW-0547">Nucleotide-binding</keyword>
<sequence length="808" mass="90697">MLAKNTHVNQLPELNQEEDVDVKTILNNYLRHWKVIVACTILGILLAYAASKVMTPIYKVNGSVLVGEESQDLGADFLGASSLLQPKNNIENEIGILTSYALTEQVVEELKLNVSYFEEGVFSKNSLYGNIPLNITVNWNREQLVGGMLALEVLSEETYQLSIDNDALYIYNPKDPYFKKELEEELEGLTGEHKFGETVQGDYFEFQVNNISGQPGEILFFKFSDTHSQVIKYQKAISVAPTNKLASILQISMETPIRKLGQDFINSLMRVYLERELSEKNKATANTISFIDDQLNGITDSLSYFENRLQEYRTKNHVFNLSEEGVMIFERLQDYEKQRSEIELKLDYYHTLEDYLLGETEEGLVAPSIIGNTDPLLNSLVVKLSELQTERLRLKSTYSSSTPALEQINTQIKTTRQSVLENTKSAKNNTKSSLAEITNRINQVEQEINKLPETERNLLGIQRKFSINENIYLYLLQKRAESQIVLASNTPKNSILDTARAAEKPVEPKTLINLVLGAFAGLILPVGFIFVRNFFNNKVEDPKELEEQIPTPLIGMIGKSPSKQGNVLTVMKKPKSTISENFRSLRADMTFLSPGAKKLTILFTSSISGEGKTFCSVNLASVYAMMGKKTILVGLDLRKPKIAEEFGMINDRGVSTCLSVGMPWKEAVKPSGYDNLDVLLSGPVPPNPAELLAQGYFKEMIGDIKANYDVLILDCAPVGLVSETKELFSLADINMYVFRQNYSPKANIQLLKGLVEKGGVKKMYSLLNDVDFEIGQYGYAYGYGYGSNGYHENDREESNWLGKLVGKK</sequence>
<feature type="domain" description="Polysaccharide chain length determinant N-terminal" evidence="18">
    <location>
        <begin position="19"/>
        <end position="110"/>
    </location>
</feature>
<protein>
    <recommendedName>
        <fullName evidence="4">non-specific protein-tyrosine kinase</fullName>
        <ecNumber evidence="4">2.7.10.2</ecNumber>
    </recommendedName>
</protein>
<keyword evidence="7 21" id="KW-0808">Transferase</keyword>
<evidence type="ECO:0000256" key="2">
    <source>
        <dbReference type="ARBA" id="ARBA00007316"/>
    </source>
</evidence>
<evidence type="ECO:0000256" key="14">
    <source>
        <dbReference type="ARBA" id="ARBA00023137"/>
    </source>
</evidence>
<dbReference type="InterPro" id="IPR003856">
    <property type="entry name" value="LPS_length_determ_N"/>
</dbReference>
<proteinExistence type="inferred from homology"/>
<dbReference type="EMBL" id="CP041253">
    <property type="protein sequence ID" value="QDH80810.1"/>
    <property type="molecule type" value="Genomic_DNA"/>
</dbReference>
<dbReference type="GO" id="GO:0005524">
    <property type="term" value="F:ATP binding"/>
    <property type="evidence" value="ECO:0007669"/>
    <property type="project" value="UniProtKB-KW"/>
</dbReference>
<evidence type="ECO:0000256" key="17">
    <source>
        <dbReference type="SAM" id="Phobius"/>
    </source>
</evidence>
<evidence type="ECO:0000256" key="8">
    <source>
        <dbReference type="ARBA" id="ARBA00022692"/>
    </source>
</evidence>
<evidence type="ECO:0000313" key="21">
    <source>
        <dbReference type="EMBL" id="QDH80810.1"/>
    </source>
</evidence>
<keyword evidence="6" id="KW-0997">Cell inner membrane</keyword>
<dbReference type="NCBIfam" id="TIGR01007">
    <property type="entry name" value="eps_fam"/>
    <property type="match status" value="1"/>
</dbReference>
<keyword evidence="13 17" id="KW-0472">Membrane</keyword>
<evidence type="ECO:0000259" key="19">
    <source>
        <dbReference type="Pfam" id="PF13614"/>
    </source>
</evidence>
<evidence type="ECO:0000256" key="3">
    <source>
        <dbReference type="ARBA" id="ARBA00008883"/>
    </source>
</evidence>